<dbReference type="EMBL" id="BAAAHD010000025">
    <property type="protein sequence ID" value="GAA0565438.1"/>
    <property type="molecule type" value="Genomic_DNA"/>
</dbReference>
<gene>
    <name evidence="1" type="ORF">GCM10009546_29550</name>
</gene>
<protein>
    <recommendedName>
        <fullName evidence="3">Transcriptional regulator</fullName>
    </recommendedName>
</protein>
<keyword evidence="2" id="KW-1185">Reference proteome</keyword>
<reference evidence="2" key="1">
    <citation type="journal article" date="2019" name="Int. J. Syst. Evol. Microbiol.">
        <title>The Global Catalogue of Microorganisms (GCM) 10K type strain sequencing project: providing services to taxonomists for standard genome sequencing and annotation.</title>
        <authorList>
            <consortium name="The Broad Institute Genomics Platform"/>
            <consortium name="The Broad Institute Genome Sequencing Center for Infectious Disease"/>
            <person name="Wu L."/>
            <person name="Ma J."/>
        </authorList>
    </citation>
    <scope>NUCLEOTIDE SEQUENCE [LARGE SCALE GENOMIC DNA]</scope>
    <source>
        <strain evidence="2">JCM 10667</strain>
    </source>
</reference>
<comment type="caution">
    <text evidence="1">The sequence shown here is derived from an EMBL/GenBank/DDBJ whole genome shotgun (WGS) entry which is preliminary data.</text>
</comment>
<evidence type="ECO:0000313" key="1">
    <source>
        <dbReference type="EMBL" id="GAA0565438.1"/>
    </source>
</evidence>
<evidence type="ECO:0008006" key="3">
    <source>
        <dbReference type="Google" id="ProtNLM"/>
    </source>
</evidence>
<dbReference type="Proteomes" id="UP001501427">
    <property type="component" value="Unassembled WGS sequence"/>
</dbReference>
<organism evidence="1 2">
    <name type="scientific">Actinomadura livida</name>
    <dbReference type="NCBI Taxonomy" id="79909"/>
    <lineage>
        <taxon>Bacteria</taxon>
        <taxon>Bacillati</taxon>
        <taxon>Actinomycetota</taxon>
        <taxon>Actinomycetes</taxon>
        <taxon>Streptosporangiales</taxon>
        <taxon>Thermomonosporaceae</taxon>
        <taxon>Actinomadura</taxon>
    </lineage>
</organism>
<proteinExistence type="predicted"/>
<evidence type="ECO:0000313" key="2">
    <source>
        <dbReference type="Proteomes" id="UP001501427"/>
    </source>
</evidence>
<name>A0ABP3PH31_9ACTN</name>
<accession>A0ABP3PH31</accession>
<sequence length="111" mass="12580">MCMEGHGGAPFSYAETRPYEVAGSLSELQGPEHGVVVLPLELAWGGRTEFDLDDDYDRSAVYKIVLEEGGAEHQRQLINGRLLVEHWDEILPARPVRALWERRFPQLRHAA</sequence>